<keyword evidence="3" id="KW-1185">Reference proteome</keyword>
<feature type="region of interest" description="Disordered" evidence="1">
    <location>
        <begin position="1"/>
        <end position="27"/>
    </location>
</feature>
<evidence type="ECO:0000313" key="2">
    <source>
        <dbReference type="EMBL" id="BES92609.1"/>
    </source>
</evidence>
<gene>
    <name evidence="2" type="ORF">NTJ_05418</name>
</gene>
<dbReference type="Proteomes" id="UP001307889">
    <property type="component" value="Chromosome 3"/>
</dbReference>
<reference evidence="2 3" key="1">
    <citation type="submission" date="2023-09" db="EMBL/GenBank/DDBJ databases">
        <title>Nesidiocoris tenuis whole genome shotgun sequence.</title>
        <authorList>
            <person name="Shibata T."/>
            <person name="Shimoda M."/>
            <person name="Kobayashi T."/>
            <person name="Uehara T."/>
        </authorList>
    </citation>
    <scope>NUCLEOTIDE SEQUENCE [LARGE SCALE GENOMIC DNA]</scope>
    <source>
        <strain evidence="2 3">Japan</strain>
    </source>
</reference>
<organism evidence="2 3">
    <name type="scientific">Nesidiocoris tenuis</name>
    <dbReference type="NCBI Taxonomy" id="355587"/>
    <lineage>
        <taxon>Eukaryota</taxon>
        <taxon>Metazoa</taxon>
        <taxon>Ecdysozoa</taxon>
        <taxon>Arthropoda</taxon>
        <taxon>Hexapoda</taxon>
        <taxon>Insecta</taxon>
        <taxon>Pterygota</taxon>
        <taxon>Neoptera</taxon>
        <taxon>Paraneoptera</taxon>
        <taxon>Hemiptera</taxon>
        <taxon>Heteroptera</taxon>
        <taxon>Panheteroptera</taxon>
        <taxon>Cimicomorpha</taxon>
        <taxon>Miridae</taxon>
        <taxon>Dicyphina</taxon>
        <taxon>Nesidiocoris</taxon>
    </lineage>
</organism>
<proteinExistence type="predicted"/>
<evidence type="ECO:0000256" key="1">
    <source>
        <dbReference type="SAM" id="MobiDB-lite"/>
    </source>
</evidence>
<dbReference type="EMBL" id="AP028911">
    <property type="protein sequence ID" value="BES92609.1"/>
    <property type="molecule type" value="Genomic_DNA"/>
</dbReference>
<evidence type="ECO:0000313" key="3">
    <source>
        <dbReference type="Proteomes" id="UP001307889"/>
    </source>
</evidence>
<protein>
    <submittedName>
        <fullName evidence="2">Uncharacterized protein</fullName>
    </submittedName>
</protein>
<feature type="compositionally biased region" description="Basic and acidic residues" evidence="1">
    <location>
        <begin position="8"/>
        <end position="17"/>
    </location>
</feature>
<name>A0ABN7AMZ0_9HEMI</name>
<sequence>MVFNPGMAKDHRMETVHQKQPCTAEDKRDGRCPFHMERPLRGCGGFCMDEDTAIWDSGQLLGMIYDWKSRRQQATITLGTRPDLLTMENMKHNI</sequence>
<accession>A0ABN7AMZ0</accession>